<dbReference type="GeneID" id="89947628"/>
<comment type="similarity">
    <text evidence="7">Belongs to the TALE/TGIF homeobox family.</text>
</comment>
<evidence type="ECO:0000259" key="10">
    <source>
        <dbReference type="PROSITE" id="PS50071"/>
    </source>
</evidence>
<dbReference type="Gene3D" id="1.10.10.60">
    <property type="entry name" value="Homeodomain-like"/>
    <property type="match status" value="1"/>
</dbReference>
<evidence type="ECO:0000256" key="3">
    <source>
        <dbReference type="ARBA" id="ARBA00023125"/>
    </source>
</evidence>
<dbReference type="Proteomes" id="UP001304243">
    <property type="component" value="Unassembled WGS sequence"/>
</dbReference>
<evidence type="ECO:0000313" key="12">
    <source>
        <dbReference type="Proteomes" id="UP001304243"/>
    </source>
</evidence>
<dbReference type="Pfam" id="PF05920">
    <property type="entry name" value="Homeobox_KN"/>
    <property type="match status" value="1"/>
</dbReference>
<feature type="compositionally biased region" description="Low complexity" evidence="9">
    <location>
        <begin position="105"/>
        <end position="128"/>
    </location>
</feature>
<feature type="compositionally biased region" description="Low complexity" evidence="9">
    <location>
        <begin position="185"/>
        <end position="208"/>
    </location>
</feature>
<evidence type="ECO:0000256" key="2">
    <source>
        <dbReference type="ARBA" id="ARBA00023015"/>
    </source>
</evidence>
<evidence type="ECO:0000256" key="8">
    <source>
        <dbReference type="PROSITE-ProRule" id="PRU00108"/>
    </source>
</evidence>
<feature type="compositionally biased region" description="Basic residues" evidence="9">
    <location>
        <begin position="342"/>
        <end position="357"/>
    </location>
</feature>
<keyword evidence="3 8" id="KW-0238">DNA-binding</keyword>
<evidence type="ECO:0000256" key="9">
    <source>
        <dbReference type="SAM" id="MobiDB-lite"/>
    </source>
</evidence>
<dbReference type="FunFam" id="1.10.10.60:FF:000059">
    <property type="entry name" value="TGFB-induced factor homeobox 1"/>
    <property type="match status" value="1"/>
</dbReference>
<feature type="region of interest" description="Disordered" evidence="9">
    <location>
        <begin position="105"/>
        <end position="139"/>
    </location>
</feature>
<dbReference type="SUPFAM" id="SSF46689">
    <property type="entry name" value="Homeodomain-like"/>
    <property type="match status" value="1"/>
</dbReference>
<feature type="domain" description="Homeobox" evidence="10">
    <location>
        <begin position="213"/>
        <end position="276"/>
    </location>
</feature>
<dbReference type="InterPro" id="IPR001356">
    <property type="entry name" value="HD"/>
</dbReference>
<keyword evidence="5" id="KW-0804">Transcription</keyword>
<feature type="region of interest" description="Disordered" evidence="9">
    <location>
        <begin position="180"/>
        <end position="220"/>
    </location>
</feature>
<evidence type="ECO:0000256" key="4">
    <source>
        <dbReference type="ARBA" id="ARBA00023155"/>
    </source>
</evidence>
<keyword evidence="12" id="KW-1185">Reference proteome</keyword>
<dbReference type="GO" id="GO:0006355">
    <property type="term" value="P:regulation of DNA-templated transcription"/>
    <property type="evidence" value="ECO:0007669"/>
    <property type="project" value="InterPro"/>
</dbReference>
<accession>A0AAN7HYD0</accession>
<dbReference type="PROSITE" id="PS50071">
    <property type="entry name" value="HOMEOBOX_2"/>
    <property type="match status" value="1"/>
</dbReference>
<comment type="subcellular location">
    <subcellularLocation>
        <location evidence="1 8">Nucleus</location>
    </subcellularLocation>
</comment>
<evidence type="ECO:0000313" key="11">
    <source>
        <dbReference type="EMBL" id="KAK4511927.1"/>
    </source>
</evidence>
<dbReference type="GO" id="GO:0005634">
    <property type="term" value="C:nucleus"/>
    <property type="evidence" value="ECO:0007669"/>
    <property type="project" value="UniProtKB-SubCell"/>
</dbReference>
<dbReference type="EMBL" id="JASEJX010000025">
    <property type="protein sequence ID" value="KAK4511927.1"/>
    <property type="molecule type" value="Genomic_DNA"/>
</dbReference>
<sequence>MTSSLAKYSETAAMSFSTLQQPPPAQHRIKQFCPLIIYHNNPSEQLEMKLNANKHHDRTAIDRHRDKTNEMLEHKAQLWNEKFNGSSTGLVEFEAGYLDKDIKVSPSTSTTSNISSSSSSSGDSIATIEHPASYPSRMMDVPTIKTTATTTCTAAAHNYYTSIEEEKYYPMMSRKQSKSKSTSCNIATSPIISPTSTAATTSSSSTNTKNDASAVKRRRGNLPKEVTEFLRKWLIQHKKHPYPAEKEKADLARHTGLTVNQISNWFINARRRILQPMLESENLTAQMMAYPELVNQQQHHRSPAATASAFTEPPRRRRHDFYTYQRDFVSPTMEHPSPPPLQHHHQHHHHPSMHHHHEQQQYPHPHYYPEQEQEHASRFRRTRLIDANDHYHQLSMR</sequence>
<evidence type="ECO:0000256" key="1">
    <source>
        <dbReference type="ARBA" id="ARBA00004123"/>
    </source>
</evidence>
<dbReference type="InterPro" id="IPR008422">
    <property type="entry name" value="KN_HD"/>
</dbReference>
<keyword evidence="4 8" id="KW-0371">Homeobox</keyword>
<evidence type="ECO:0000256" key="5">
    <source>
        <dbReference type="ARBA" id="ARBA00023163"/>
    </source>
</evidence>
<keyword evidence="6 8" id="KW-0539">Nucleus</keyword>
<feature type="region of interest" description="Disordered" evidence="9">
    <location>
        <begin position="331"/>
        <end position="363"/>
    </location>
</feature>
<evidence type="ECO:0000256" key="7">
    <source>
        <dbReference type="ARBA" id="ARBA00038021"/>
    </source>
</evidence>
<dbReference type="CDD" id="cd00086">
    <property type="entry name" value="homeodomain"/>
    <property type="match status" value="1"/>
</dbReference>
<dbReference type="AlphaFoldDB" id="A0AAN7HYD0"/>
<evidence type="ECO:0000256" key="6">
    <source>
        <dbReference type="ARBA" id="ARBA00023242"/>
    </source>
</evidence>
<name>A0AAN7HYD0_9FUNG</name>
<proteinExistence type="inferred from homology"/>
<gene>
    <name evidence="11" type="ORF">ATC70_003926</name>
</gene>
<protein>
    <recommendedName>
        <fullName evidence="10">Homeobox domain-containing protein</fullName>
    </recommendedName>
</protein>
<organism evidence="11 12">
    <name type="scientific">Mucor velutinosus</name>
    <dbReference type="NCBI Taxonomy" id="708070"/>
    <lineage>
        <taxon>Eukaryota</taxon>
        <taxon>Fungi</taxon>
        <taxon>Fungi incertae sedis</taxon>
        <taxon>Mucoromycota</taxon>
        <taxon>Mucoromycotina</taxon>
        <taxon>Mucoromycetes</taxon>
        <taxon>Mucorales</taxon>
        <taxon>Mucorineae</taxon>
        <taxon>Mucoraceae</taxon>
        <taxon>Mucor</taxon>
    </lineage>
</organism>
<dbReference type="InterPro" id="IPR050224">
    <property type="entry name" value="TALE_homeobox"/>
</dbReference>
<dbReference type="SMART" id="SM00389">
    <property type="entry name" value="HOX"/>
    <property type="match status" value="1"/>
</dbReference>
<dbReference type="InterPro" id="IPR009057">
    <property type="entry name" value="Homeodomain-like_sf"/>
</dbReference>
<comment type="caution">
    <text evidence="11">The sequence shown here is derived from an EMBL/GenBank/DDBJ whole genome shotgun (WGS) entry which is preliminary data.</text>
</comment>
<keyword evidence="2" id="KW-0805">Transcription regulation</keyword>
<reference evidence="11 12" key="1">
    <citation type="submission" date="2022-11" db="EMBL/GenBank/DDBJ databases">
        <title>Mucor velutinosus strain NIH1002 WGS.</title>
        <authorList>
            <person name="Subramanian P."/>
            <person name="Mullikin J.C."/>
            <person name="Segre J.A."/>
            <person name="Zelazny A.M."/>
        </authorList>
    </citation>
    <scope>NUCLEOTIDE SEQUENCE [LARGE SCALE GENOMIC DNA]</scope>
    <source>
        <strain evidence="11 12">NIH1002</strain>
    </source>
</reference>
<dbReference type="PANTHER" id="PTHR11850">
    <property type="entry name" value="HOMEOBOX PROTEIN TRANSCRIPTION FACTORS"/>
    <property type="match status" value="1"/>
</dbReference>
<dbReference type="GO" id="GO:0003677">
    <property type="term" value="F:DNA binding"/>
    <property type="evidence" value="ECO:0007669"/>
    <property type="project" value="UniProtKB-UniRule"/>
</dbReference>
<feature type="DNA-binding region" description="Homeobox" evidence="8">
    <location>
        <begin position="215"/>
        <end position="277"/>
    </location>
</feature>
<dbReference type="RefSeq" id="XP_064678593.1">
    <property type="nucleotide sequence ID" value="XM_064823281.1"/>
</dbReference>